<evidence type="ECO:0000256" key="9">
    <source>
        <dbReference type="ARBA" id="ARBA00023180"/>
    </source>
</evidence>
<dbReference type="Pfam" id="PF17801">
    <property type="entry name" value="Melibiase_C"/>
    <property type="match status" value="1"/>
</dbReference>
<proteinExistence type="inferred from homology"/>
<dbReference type="STRING" id="2070753.A0A3A2ZC26"/>
<evidence type="ECO:0000256" key="14">
    <source>
        <dbReference type="SAM" id="SignalP"/>
    </source>
</evidence>
<dbReference type="GO" id="GO:0004557">
    <property type="term" value="F:alpha-galactosidase activity"/>
    <property type="evidence" value="ECO:0007669"/>
    <property type="project" value="UniProtKB-EC"/>
</dbReference>
<evidence type="ECO:0000256" key="6">
    <source>
        <dbReference type="ARBA" id="ARBA00022729"/>
    </source>
</evidence>
<reference evidence="17" key="1">
    <citation type="submission" date="2017-02" db="EMBL/GenBank/DDBJ databases">
        <authorList>
            <person name="Tafer H."/>
            <person name="Lopandic K."/>
        </authorList>
    </citation>
    <scope>NUCLEOTIDE SEQUENCE [LARGE SCALE GENOMIC DNA]</scope>
    <source>
        <strain evidence="17">CBS 366.77</strain>
    </source>
</reference>
<keyword evidence="7 13" id="KW-0378">Hydrolase</keyword>
<dbReference type="AlphaFoldDB" id="A0A3A2ZC26"/>
<dbReference type="CDD" id="cd04081">
    <property type="entry name" value="CBM35_galactosidase-like"/>
    <property type="match status" value="1"/>
</dbReference>
<keyword evidence="11 13" id="KW-0326">Glycosidase</keyword>
<dbReference type="SUPFAM" id="SSF51011">
    <property type="entry name" value="Glycosyl hydrolase domain"/>
    <property type="match status" value="1"/>
</dbReference>
<gene>
    <name evidence="16" type="ORF">PHISCL_07487</name>
</gene>
<keyword evidence="10" id="KW-0119">Carbohydrate metabolism</keyword>
<evidence type="ECO:0000313" key="17">
    <source>
        <dbReference type="Proteomes" id="UP000266188"/>
    </source>
</evidence>
<accession>A0A3A2ZC26</accession>
<dbReference type="InterPro" id="IPR017853">
    <property type="entry name" value="GH"/>
</dbReference>
<dbReference type="FunFam" id="3.20.20.70:FF:000197">
    <property type="entry name" value="Alpha-galactosidase"/>
    <property type="match status" value="1"/>
</dbReference>
<evidence type="ECO:0000256" key="4">
    <source>
        <dbReference type="ARBA" id="ARBA00012755"/>
    </source>
</evidence>
<dbReference type="SUPFAM" id="SSF51445">
    <property type="entry name" value="(Trans)glycosidases"/>
    <property type="match status" value="1"/>
</dbReference>
<evidence type="ECO:0000259" key="15">
    <source>
        <dbReference type="Pfam" id="PF17801"/>
    </source>
</evidence>
<evidence type="ECO:0000256" key="1">
    <source>
        <dbReference type="ARBA" id="ARBA00001255"/>
    </source>
</evidence>
<dbReference type="Gene3D" id="3.20.20.70">
    <property type="entry name" value="Aldolase class I"/>
    <property type="match status" value="1"/>
</dbReference>
<dbReference type="InterPro" id="IPR013785">
    <property type="entry name" value="Aldolase_TIM"/>
</dbReference>
<dbReference type="OrthoDB" id="5795902at2759"/>
<dbReference type="InterPro" id="IPR041233">
    <property type="entry name" value="Melibiase_C"/>
</dbReference>
<organism evidence="16 17">
    <name type="scientific">Aspergillus sclerotialis</name>
    <dbReference type="NCBI Taxonomy" id="2070753"/>
    <lineage>
        <taxon>Eukaryota</taxon>
        <taxon>Fungi</taxon>
        <taxon>Dikarya</taxon>
        <taxon>Ascomycota</taxon>
        <taxon>Pezizomycotina</taxon>
        <taxon>Eurotiomycetes</taxon>
        <taxon>Eurotiomycetidae</taxon>
        <taxon>Eurotiales</taxon>
        <taxon>Aspergillaceae</taxon>
        <taxon>Aspergillus</taxon>
        <taxon>Aspergillus subgen. Polypaecilum</taxon>
    </lineage>
</organism>
<evidence type="ECO:0000256" key="5">
    <source>
        <dbReference type="ARBA" id="ARBA00022525"/>
    </source>
</evidence>
<keyword evidence="6 14" id="KW-0732">Signal</keyword>
<dbReference type="PANTHER" id="PTHR11452:SF75">
    <property type="entry name" value="ALPHA-GALACTOSIDASE MEL1"/>
    <property type="match status" value="1"/>
</dbReference>
<dbReference type="PRINTS" id="PR00740">
    <property type="entry name" value="GLHYDRLASE27"/>
</dbReference>
<dbReference type="GO" id="GO:0000272">
    <property type="term" value="P:polysaccharide catabolic process"/>
    <property type="evidence" value="ECO:0007669"/>
    <property type="project" value="UniProtKB-KW"/>
</dbReference>
<feature type="chain" id="PRO_5017393157" description="Alpha-galactosidase" evidence="14">
    <location>
        <begin position="19"/>
        <end position="665"/>
    </location>
</feature>
<dbReference type="Proteomes" id="UP000266188">
    <property type="component" value="Unassembled WGS sequence"/>
</dbReference>
<evidence type="ECO:0000256" key="3">
    <source>
        <dbReference type="ARBA" id="ARBA00009743"/>
    </source>
</evidence>
<evidence type="ECO:0000256" key="8">
    <source>
        <dbReference type="ARBA" id="ARBA00023157"/>
    </source>
</evidence>
<feature type="signal peptide" evidence="14">
    <location>
        <begin position="1"/>
        <end position="18"/>
    </location>
</feature>
<comment type="similarity">
    <text evidence="3 13">Belongs to the glycosyl hydrolase 27 family.</text>
</comment>
<dbReference type="InterPro" id="IPR013780">
    <property type="entry name" value="Glyco_hydro_b"/>
</dbReference>
<keyword evidence="5" id="KW-0964">Secreted</keyword>
<protein>
    <recommendedName>
        <fullName evidence="4 13">Alpha-galactosidase</fullName>
        <ecNumber evidence="4 13">3.2.1.22</ecNumber>
    </recommendedName>
    <alternativeName>
        <fullName evidence="13">Melibiase</fullName>
    </alternativeName>
</protein>
<dbReference type="EC" id="3.2.1.22" evidence="4 13"/>
<comment type="subcellular location">
    <subcellularLocation>
        <location evidence="2">Secreted</location>
    </subcellularLocation>
</comment>
<evidence type="ECO:0000256" key="12">
    <source>
        <dbReference type="ARBA" id="ARBA00023326"/>
    </source>
</evidence>
<dbReference type="GO" id="GO:0005576">
    <property type="term" value="C:extracellular region"/>
    <property type="evidence" value="ECO:0007669"/>
    <property type="project" value="UniProtKB-SubCell"/>
</dbReference>
<keyword evidence="17" id="KW-1185">Reference proteome</keyword>
<comment type="catalytic activity">
    <reaction evidence="1 13">
        <text>Hydrolysis of terminal, non-reducing alpha-D-galactose residues in alpha-D-galactosides, including galactose oligosaccharides, galactomannans and galactolipids.</text>
        <dbReference type="EC" id="3.2.1.22"/>
    </reaction>
</comment>
<evidence type="ECO:0000256" key="13">
    <source>
        <dbReference type="RuleBase" id="RU361168"/>
    </source>
</evidence>
<dbReference type="Pfam" id="PF16499">
    <property type="entry name" value="Melibiase_2"/>
    <property type="match status" value="1"/>
</dbReference>
<name>A0A3A2ZC26_9EURO</name>
<evidence type="ECO:0000256" key="2">
    <source>
        <dbReference type="ARBA" id="ARBA00004613"/>
    </source>
</evidence>
<evidence type="ECO:0000256" key="10">
    <source>
        <dbReference type="ARBA" id="ARBA00023277"/>
    </source>
</evidence>
<evidence type="ECO:0000256" key="7">
    <source>
        <dbReference type="ARBA" id="ARBA00022801"/>
    </source>
</evidence>
<dbReference type="FunFam" id="2.60.40.1180:FF:000008">
    <property type="entry name" value="Alpha-galactosidase"/>
    <property type="match status" value="1"/>
</dbReference>
<sequence length="665" mass="72219">MLLIYLIFLQATLGATSSLPHHTRLDNGQAQTPPMGWNSYNHYNCFPSEKIIKSNAKALVDLGLDTLGYRYVTTDCGWGVADRLANGSLTWNETAFPNGFPALGSYIHDLGLLFGVYEDSGIKMCGSPPDNVGSLDHEEEDARTFASWGADSLKYDNCYSDAGTGYPNVEYHPSTSPHPRFANMSKALSQVDRPILFQVCEWGIDFPALWAPEVGQTWRIGNDIIPEWRTIFRTLNQAVPQTSFAGPGQWPDLDMLEVGNKIFTIPEEQTHFSLWAIVKSPLTIGAALKDDQTAINEDSLGILKQKDVIGYNQDSLGKSASLRRRWTEEGCEVWSGPLTGSRTVAAVINWKDEPSKLTLDLADIGLQHAGILKNIWDGTSAKNVQTAYTATVAGHGTMLLELQDTTPAGVYHSKASATTRGNSTVFKSIYGLTSSSNHTMTITFARISKQSSHATVKTTASQDAQPVTVPPSTKEITLSISLSAGSSNEIQINHTHPIESIKVTPPAGTYHPSTSFTLSGTAELITCGIDFCKPVGSKIGNISPDSSASISIPATVQTGNNSTKYIELDYINNDIAFSSAWEWGTNSRNLTVRVNSKDPVRLEVPLSGQHSELFGPGLGWWDSATLGLLLDGWKDGENRVVIGNEGGEKGSQRFGADFVGMRVFD</sequence>
<keyword evidence="12" id="KW-0624">Polysaccharide degradation</keyword>
<feature type="domain" description="Alpha galactosidase C-terminal" evidence="15">
    <location>
        <begin position="329"/>
        <end position="402"/>
    </location>
</feature>
<dbReference type="PANTHER" id="PTHR11452">
    <property type="entry name" value="ALPHA-GALACTOSIDASE/ALPHA-N-ACETYLGALACTOSAMINIDASE"/>
    <property type="match status" value="1"/>
</dbReference>
<dbReference type="InterPro" id="IPR002241">
    <property type="entry name" value="Glyco_hydro_27"/>
</dbReference>
<dbReference type="Gene3D" id="2.60.40.1180">
    <property type="entry name" value="Golgi alpha-mannosidase II"/>
    <property type="match status" value="1"/>
</dbReference>
<keyword evidence="8 13" id="KW-1015">Disulfide bond</keyword>
<evidence type="ECO:0000256" key="11">
    <source>
        <dbReference type="ARBA" id="ARBA00023295"/>
    </source>
</evidence>
<dbReference type="EMBL" id="MVGC01000332">
    <property type="protein sequence ID" value="RJE20170.1"/>
    <property type="molecule type" value="Genomic_DNA"/>
</dbReference>
<evidence type="ECO:0000313" key="16">
    <source>
        <dbReference type="EMBL" id="RJE20170.1"/>
    </source>
</evidence>
<keyword evidence="9" id="KW-0325">Glycoprotein</keyword>
<comment type="caution">
    <text evidence="16">The sequence shown here is derived from an EMBL/GenBank/DDBJ whole genome shotgun (WGS) entry which is preliminary data.</text>
</comment>
<dbReference type="CDD" id="cd14792">
    <property type="entry name" value="GH27"/>
    <property type="match status" value="1"/>
</dbReference>